<dbReference type="AlphaFoldDB" id="A0A2T0QUU3"/>
<evidence type="ECO:0000313" key="4">
    <source>
        <dbReference type="Proteomes" id="UP000238083"/>
    </source>
</evidence>
<dbReference type="PRINTS" id="PR00081">
    <property type="entry name" value="GDHRDH"/>
</dbReference>
<dbReference type="PANTHER" id="PTHR42760:SF133">
    <property type="entry name" value="3-OXOACYL-[ACYL-CARRIER-PROTEIN] REDUCTASE"/>
    <property type="match status" value="1"/>
</dbReference>
<evidence type="ECO:0000256" key="1">
    <source>
        <dbReference type="ARBA" id="ARBA00006484"/>
    </source>
</evidence>
<reference evidence="3 4" key="1">
    <citation type="submission" date="2018-03" db="EMBL/GenBank/DDBJ databases">
        <title>Genomic Encyclopedia of Archaeal and Bacterial Type Strains, Phase II (KMG-II): from individual species to whole genera.</title>
        <authorList>
            <person name="Goeker M."/>
        </authorList>
    </citation>
    <scope>NUCLEOTIDE SEQUENCE [LARGE SCALE GENOMIC DNA]</scope>
    <source>
        <strain evidence="3 4">DSM 19711</strain>
    </source>
</reference>
<dbReference type="GO" id="GO:0006633">
    <property type="term" value="P:fatty acid biosynthetic process"/>
    <property type="evidence" value="ECO:0007669"/>
    <property type="project" value="TreeGrafter"/>
</dbReference>
<dbReference type="RefSeq" id="WP_106215569.1">
    <property type="nucleotide sequence ID" value="NZ_PVZF01000023.1"/>
</dbReference>
<dbReference type="InterPro" id="IPR002347">
    <property type="entry name" value="SDR_fam"/>
</dbReference>
<keyword evidence="2" id="KW-0560">Oxidoreductase</keyword>
<dbReference type="GO" id="GO:0016616">
    <property type="term" value="F:oxidoreductase activity, acting on the CH-OH group of donors, NAD or NADP as acceptor"/>
    <property type="evidence" value="ECO:0007669"/>
    <property type="project" value="TreeGrafter"/>
</dbReference>
<keyword evidence="4" id="KW-1185">Reference proteome</keyword>
<comment type="caution">
    <text evidence="3">The sequence shown here is derived from an EMBL/GenBank/DDBJ whole genome shotgun (WGS) entry which is preliminary data.</text>
</comment>
<sequence length="266" mass="27786">MSQDNSPPTALVTGGSQGIGLAVASVLLARGWNVTLAGRGRDRLDSAITTLRDQSGPGRGTVEAVTADVAAEGDIDRLVATTVARWGHIDGLVNNAGIFDDASFLTLSAKEWNDVLAVNLTGPFLLTQRVASHMKDRGGGSIVNIASIDGHRIDGTYPAYNVSKAGLLHLTRQAAVELGPHGIRCNSVSPGWTKTPMVEAALTSPQLEAMTTNWPRAPLGRMVSTEEVARTVAFLLGEDASGITAADVVVDAGTLANLWLLETLPS</sequence>
<comment type="similarity">
    <text evidence="1">Belongs to the short-chain dehydrogenases/reductases (SDR) family.</text>
</comment>
<evidence type="ECO:0000313" key="3">
    <source>
        <dbReference type="EMBL" id="PRY08831.1"/>
    </source>
</evidence>
<dbReference type="InterPro" id="IPR036291">
    <property type="entry name" value="NAD(P)-bd_dom_sf"/>
</dbReference>
<dbReference type="FunFam" id="3.40.50.720:FF:000084">
    <property type="entry name" value="Short-chain dehydrogenase reductase"/>
    <property type="match status" value="1"/>
</dbReference>
<dbReference type="PANTHER" id="PTHR42760">
    <property type="entry name" value="SHORT-CHAIN DEHYDROGENASES/REDUCTASES FAMILY MEMBER"/>
    <property type="match status" value="1"/>
</dbReference>
<accession>A0A2T0QUU3</accession>
<proteinExistence type="inferred from homology"/>
<evidence type="ECO:0000256" key="2">
    <source>
        <dbReference type="ARBA" id="ARBA00023002"/>
    </source>
</evidence>
<dbReference type="PRINTS" id="PR00080">
    <property type="entry name" value="SDRFAMILY"/>
</dbReference>
<gene>
    <name evidence="3" type="ORF">CLV37_12310</name>
</gene>
<dbReference type="GO" id="GO:0048038">
    <property type="term" value="F:quinone binding"/>
    <property type="evidence" value="ECO:0007669"/>
    <property type="project" value="TreeGrafter"/>
</dbReference>
<organism evidence="3 4">
    <name type="scientific">Kineococcus rhizosphaerae</name>
    <dbReference type="NCBI Taxonomy" id="559628"/>
    <lineage>
        <taxon>Bacteria</taxon>
        <taxon>Bacillati</taxon>
        <taxon>Actinomycetota</taxon>
        <taxon>Actinomycetes</taxon>
        <taxon>Kineosporiales</taxon>
        <taxon>Kineosporiaceae</taxon>
        <taxon>Kineococcus</taxon>
    </lineage>
</organism>
<name>A0A2T0QUU3_9ACTN</name>
<dbReference type="InterPro" id="IPR020904">
    <property type="entry name" value="Sc_DH/Rdtase_CS"/>
</dbReference>
<dbReference type="Gene3D" id="3.40.50.720">
    <property type="entry name" value="NAD(P)-binding Rossmann-like Domain"/>
    <property type="match status" value="1"/>
</dbReference>
<dbReference type="EMBL" id="PVZF01000023">
    <property type="protein sequence ID" value="PRY08831.1"/>
    <property type="molecule type" value="Genomic_DNA"/>
</dbReference>
<dbReference type="PROSITE" id="PS00061">
    <property type="entry name" value="ADH_SHORT"/>
    <property type="match status" value="1"/>
</dbReference>
<dbReference type="Proteomes" id="UP000238083">
    <property type="component" value="Unassembled WGS sequence"/>
</dbReference>
<dbReference type="SUPFAM" id="SSF51735">
    <property type="entry name" value="NAD(P)-binding Rossmann-fold domains"/>
    <property type="match status" value="1"/>
</dbReference>
<dbReference type="OrthoDB" id="286404at2"/>
<dbReference type="Pfam" id="PF13561">
    <property type="entry name" value="adh_short_C2"/>
    <property type="match status" value="1"/>
</dbReference>
<dbReference type="CDD" id="cd05233">
    <property type="entry name" value="SDR_c"/>
    <property type="match status" value="1"/>
</dbReference>
<protein>
    <submittedName>
        <fullName evidence="3">NAD(P)-dependent dehydrogenase (Short-subunit alcohol dehydrogenase family)</fullName>
    </submittedName>
</protein>